<evidence type="ECO:0000256" key="1">
    <source>
        <dbReference type="SAM" id="MobiDB-lite"/>
    </source>
</evidence>
<organism evidence="3 4">
    <name type="scientific">Runella rosea</name>
    <dbReference type="NCBI Taxonomy" id="2259595"/>
    <lineage>
        <taxon>Bacteria</taxon>
        <taxon>Pseudomonadati</taxon>
        <taxon>Bacteroidota</taxon>
        <taxon>Cytophagia</taxon>
        <taxon>Cytophagales</taxon>
        <taxon>Spirosomataceae</taxon>
        <taxon>Runella</taxon>
    </lineage>
</organism>
<dbReference type="OrthoDB" id="1156242at2"/>
<sequence length="382" mass="42337">MENNQALTKLSDLPILKHLEGGENKLKVLPENMANWKKGEKSIAWLVGLVLVLAVGYGFITVLLPLITSLLVGVITLGFKMIEAMVVVGAVLLGFMLSPLIFKVFRRIVRSLHKLLIRIDPFAELDDQLGKMKDSRREFETVKAEINACKIQMKQEAVKAEKLAKDASQKVVYCQEEAKALKAKLDKMLEKGGDAARETDDFVELEGKLNAAIGDGNRSVSEAETYRRLVDTFGSRANVFAKLDRKLVGYGHAFDEKLKDFATSINLLKTESRAMAAANNATTRARKVLGQNQDWQLDYALEVISGQIASDIANTQANIRDLDSIVKDFNPNDERAYARLETFANQIKGGEFEVSDPNRVSNPNYKLTPDQKNAGGGITDIF</sequence>
<protein>
    <submittedName>
        <fullName evidence="3">Uncharacterized protein</fullName>
    </submittedName>
</protein>
<keyword evidence="2" id="KW-0812">Transmembrane</keyword>
<dbReference type="KEGG" id="run:DR864_14865"/>
<keyword evidence="2" id="KW-0472">Membrane</keyword>
<feature type="region of interest" description="Disordered" evidence="1">
    <location>
        <begin position="357"/>
        <end position="382"/>
    </location>
</feature>
<dbReference type="EMBL" id="CP030850">
    <property type="protein sequence ID" value="AXE18940.1"/>
    <property type="molecule type" value="Genomic_DNA"/>
</dbReference>
<keyword evidence="2" id="KW-1133">Transmembrane helix</keyword>
<evidence type="ECO:0000313" key="4">
    <source>
        <dbReference type="Proteomes" id="UP000251993"/>
    </source>
</evidence>
<dbReference type="RefSeq" id="WP_114067721.1">
    <property type="nucleotide sequence ID" value="NZ_CP030850.1"/>
</dbReference>
<evidence type="ECO:0000313" key="3">
    <source>
        <dbReference type="EMBL" id="AXE18940.1"/>
    </source>
</evidence>
<reference evidence="3 4" key="1">
    <citation type="submission" date="2018-07" db="EMBL/GenBank/DDBJ databases">
        <title>Genome sequencing of Runella.</title>
        <authorList>
            <person name="Baek M.-G."/>
            <person name="Yi H."/>
        </authorList>
    </citation>
    <scope>NUCLEOTIDE SEQUENCE [LARGE SCALE GENOMIC DNA]</scope>
    <source>
        <strain evidence="3 4">HYN0085</strain>
    </source>
</reference>
<proteinExistence type="predicted"/>
<feature type="transmembrane region" description="Helical" evidence="2">
    <location>
        <begin position="84"/>
        <end position="105"/>
    </location>
</feature>
<accession>A0A344TJW9</accession>
<feature type="transmembrane region" description="Helical" evidence="2">
    <location>
        <begin position="43"/>
        <end position="72"/>
    </location>
</feature>
<name>A0A344TJW9_9BACT</name>
<dbReference type="AlphaFoldDB" id="A0A344TJW9"/>
<evidence type="ECO:0000256" key="2">
    <source>
        <dbReference type="SAM" id="Phobius"/>
    </source>
</evidence>
<dbReference type="Proteomes" id="UP000251993">
    <property type="component" value="Chromosome"/>
</dbReference>
<gene>
    <name evidence="3" type="ORF">DR864_14865</name>
</gene>
<keyword evidence="4" id="KW-1185">Reference proteome</keyword>